<geneLocation type="plasmid" evidence="19 20">
    <name>unnamed4</name>
</geneLocation>
<evidence type="ECO:0000313" key="20">
    <source>
        <dbReference type="Proteomes" id="UP000251993"/>
    </source>
</evidence>
<dbReference type="GO" id="GO:0005524">
    <property type="term" value="F:ATP binding"/>
    <property type="evidence" value="ECO:0007669"/>
    <property type="project" value="UniProtKB-KW"/>
</dbReference>
<dbReference type="PRINTS" id="PR00344">
    <property type="entry name" value="BCTRLSENSOR"/>
</dbReference>
<dbReference type="PROSITE" id="PS00041">
    <property type="entry name" value="HTH_ARAC_FAMILY_1"/>
    <property type="match status" value="1"/>
</dbReference>
<dbReference type="SMART" id="SM00342">
    <property type="entry name" value="HTH_ARAC"/>
    <property type="match status" value="1"/>
</dbReference>
<dbReference type="SUPFAM" id="SSF52172">
    <property type="entry name" value="CheY-like"/>
    <property type="match status" value="1"/>
</dbReference>
<dbReference type="InterPro" id="IPR011990">
    <property type="entry name" value="TPR-like_helical_dom_sf"/>
</dbReference>
<evidence type="ECO:0000256" key="6">
    <source>
        <dbReference type="ARBA" id="ARBA00022777"/>
    </source>
</evidence>
<dbReference type="SMART" id="SM00065">
    <property type="entry name" value="GAF"/>
    <property type="match status" value="1"/>
</dbReference>
<dbReference type="Pfam" id="PF00512">
    <property type="entry name" value="HisKA"/>
    <property type="match status" value="1"/>
</dbReference>
<evidence type="ECO:0000259" key="17">
    <source>
        <dbReference type="PROSITE" id="PS50109"/>
    </source>
</evidence>
<protein>
    <recommendedName>
        <fullName evidence="2">histidine kinase</fullName>
        <ecNumber evidence="2">2.7.13.3</ecNumber>
    </recommendedName>
</protein>
<dbReference type="Pfam" id="PF00072">
    <property type="entry name" value="Response_reg"/>
    <property type="match status" value="1"/>
</dbReference>
<evidence type="ECO:0000256" key="8">
    <source>
        <dbReference type="ARBA" id="ARBA00023012"/>
    </source>
</evidence>
<dbReference type="SMART" id="SM00448">
    <property type="entry name" value="REC"/>
    <property type="match status" value="1"/>
</dbReference>
<dbReference type="CDD" id="cd00082">
    <property type="entry name" value="HisKA"/>
    <property type="match status" value="1"/>
</dbReference>
<accession>A0A344TTI2</accession>
<keyword evidence="7" id="KW-0067">ATP-binding</keyword>
<dbReference type="InterPro" id="IPR001789">
    <property type="entry name" value="Sig_transdc_resp-reg_receiver"/>
</dbReference>
<dbReference type="InterPro" id="IPR018062">
    <property type="entry name" value="HTH_AraC-typ_CS"/>
</dbReference>
<evidence type="ECO:0000256" key="15">
    <source>
        <dbReference type="SAM" id="SignalP"/>
    </source>
</evidence>
<dbReference type="Pfam" id="PF13424">
    <property type="entry name" value="TPR_12"/>
    <property type="match status" value="1"/>
</dbReference>
<keyword evidence="14" id="KW-0472">Membrane</keyword>
<dbReference type="EMBL" id="CP030854">
    <property type="protein sequence ID" value="AXE21953.1"/>
    <property type="molecule type" value="Genomic_DNA"/>
</dbReference>
<dbReference type="PROSITE" id="PS01124">
    <property type="entry name" value="HTH_ARAC_FAMILY_2"/>
    <property type="match status" value="1"/>
</dbReference>
<dbReference type="Gene3D" id="3.30.565.10">
    <property type="entry name" value="Histidine kinase-like ATPase, C-terminal domain"/>
    <property type="match status" value="1"/>
</dbReference>
<dbReference type="SUPFAM" id="SSF48452">
    <property type="entry name" value="TPR-like"/>
    <property type="match status" value="2"/>
</dbReference>
<dbReference type="InterPro" id="IPR004358">
    <property type="entry name" value="Sig_transdc_His_kin-like_C"/>
</dbReference>
<evidence type="ECO:0000256" key="10">
    <source>
        <dbReference type="ARBA" id="ARBA00023125"/>
    </source>
</evidence>
<reference evidence="19 20" key="1">
    <citation type="submission" date="2018-07" db="EMBL/GenBank/DDBJ databases">
        <title>Genome sequencing of Runella.</title>
        <authorList>
            <person name="Baek M.-G."/>
            <person name="Yi H."/>
        </authorList>
    </citation>
    <scope>NUCLEOTIDE SEQUENCE [LARGE SCALE GENOMIC DNA]</scope>
    <source>
        <strain evidence="19 20">HYN0085</strain>
        <plasmid evidence="19 20">unnamed4</plasmid>
    </source>
</reference>
<feature type="domain" description="Histidine kinase" evidence="17">
    <location>
        <begin position="586"/>
        <end position="798"/>
    </location>
</feature>
<evidence type="ECO:0000256" key="3">
    <source>
        <dbReference type="ARBA" id="ARBA00022553"/>
    </source>
</evidence>
<evidence type="ECO:0000256" key="12">
    <source>
        <dbReference type="PROSITE-ProRule" id="PRU00169"/>
    </source>
</evidence>
<dbReference type="GO" id="GO:0003700">
    <property type="term" value="F:DNA-binding transcription factor activity"/>
    <property type="evidence" value="ECO:0007669"/>
    <property type="project" value="InterPro"/>
</dbReference>
<dbReference type="Pfam" id="PF12833">
    <property type="entry name" value="HTH_18"/>
    <property type="match status" value="1"/>
</dbReference>
<keyword evidence="13" id="KW-0802">TPR repeat</keyword>
<dbReference type="InterPro" id="IPR018060">
    <property type="entry name" value="HTH_AraC"/>
</dbReference>
<feature type="domain" description="HTH araC/xylS-type" evidence="16">
    <location>
        <begin position="984"/>
        <end position="1083"/>
    </location>
</feature>
<sequence length="1088" mass="123236">MTLRFWLFLCCLLSTRDTSLLAQSGNTQETVNQQLERAEKLTSSQPEKALVAAKTALTLAQKNKLTLSEGKAYQRLARIYAERDDYVSALNAAKNGLSIFHKLGEQRDVCRMYMAVGVINRYLKLYDASIGANLQALKIAEAQQDTTLLGAIYGNLGNVYFDQKDYDRSLQSGLKALNIQMAQRDSQAIGNTFHNLARIYRIRREFGKAQEFYNKSLAIDLKKGNQLNIGGSYLDLALLYRDMGDFQQALQYTQRTLTIANRIKSKSLQQQALANLPLIYGVLGNPEKAVIALKQYEELNDSLQSAELSRQIADLQASYQGEQKDRELSLQKLRLEAQQASLSRQRTLIVSLIAFVLLGALIGYLLFNRYKLRQRNLKLSLENEQYQLSQSLQRRQDVDETIHYFASSLYGKNTVDEILWDVAKNCIARLGFVDCVIYMLNDEQTALVQKAAYGNKNPEAYSILNPLEIPLGKGIVGSVAQTGKPEIVTDTTQDPRYVVDDEVRLAELTVPLLLQNKVIGVIDSEHPEKGFFKEHHLEALQTIAAICSSKIAQAIADEEAKKAKIMQIEADHIRQLDRVKSQFFANISHEFRTPLQLILAPLQKRGAISPEETHMMERNANRLLRLVNQLLDLAKAEMGMLKLNYQWGNLIGFLYQTARYFEPMAEAKKIQYQIQLPTTEPLMAYDRDKLEKIVYNLLSNAIKFTPVGGQVILQVELEPETGLRLVVRDSGIGIPESHQDRIFDRFFQIDSSQTRAFGGSGLGLALTKELVELYKGSIYVESQPESGSTFVVLLPLAVDTTQHASRVDRVPHGIGMTAPGQLTEEEQTDVSGEDKPTLLLVEDHPELNNYLRQQLSDRFRVMQAMRGDEGLQMARWLVPDLIISDVMMPGMDGFSMTRHLKEDDLTSHIPIILLTAKDDIDSRKEGFEGGAEQYLAKPFALDELIARINSLLTQRNLLRKKYSREVMLQPTSAPVRDREAEFLEKIIRLIDEHITDEAFSVETLQRELGISRMQLHRKLKALTDQSASDFIRYIRLQRAADLLQQPGIQIAEAAYLSGFNHLSYFSKCFKDQFGMLPSEFIRQKEINK</sequence>
<dbReference type="Gene3D" id="1.25.40.10">
    <property type="entry name" value="Tetratricopeptide repeat domain"/>
    <property type="match status" value="1"/>
</dbReference>
<dbReference type="InterPro" id="IPR011006">
    <property type="entry name" value="CheY-like_superfamily"/>
</dbReference>
<dbReference type="Gene3D" id="1.10.10.60">
    <property type="entry name" value="Homeodomain-like"/>
    <property type="match status" value="1"/>
</dbReference>
<evidence type="ECO:0000256" key="9">
    <source>
        <dbReference type="ARBA" id="ARBA00023015"/>
    </source>
</evidence>
<dbReference type="InterPro" id="IPR036890">
    <property type="entry name" value="HATPase_C_sf"/>
</dbReference>
<keyword evidence="8" id="KW-0902">Two-component regulatory system</keyword>
<dbReference type="Gene3D" id="3.40.50.2300">
    <property type="match status" value="1"/>
</dbReference>
<dbReference type="Pfam" id="PF02518">
    <property type="entry name" value="HATPase_c"/>
    <property type="match status" value="1"/>
</dbReference>
<dbReference type="PANTHER" id="PTHR43547:SF2">
    <property type="entry name" value="HYBRID SIGNAL TRANSDUCTION HISTIDINE KINASE C"/>
    <property type="match status" value="1"/>
</dbReference>
<keyword evidence="3 12" id="KW-0597">Phosphoprotein</keyword>
<evidence type="ECO:0000256" key="5">
    <source>
        <dbReference type="ARBA" id="ARBA00022741"/>
    </source>
</evidence>
<evidence type="ECO:0000256" key="4">
    <source>
        <dbReference type="ARBA" id="ARBA00022679"/>
    </source>
</evidence>
<evidence type="ECO:0000313" key="19">
    <source>
        <dbReference type="EMBL" id="AXE21953.1"/>
    </source>
</evidence>
<keyword evidence="6 19" id="KW-0418">Kinase</keyword>
<dbReference type="SMART" id="SM00028">
    <property type="entry name" value="TPR"/>
    <property type="match status" value="6"/>
</dbReference>
<dbReference type="InterPro" id="IPR003018">
    <property type="entry name" value="GAF"/>
</dbReference>
<dbReference type="KEGG" id="run:DR864_29255"/>
<dbReference type="InterPro" id="IPR009057">
    <property type="entry name" value="Homeodomain-like_sf"/>
</dbReference>
<dbReference type="SUPFAM" id="SSF46689">
    <property type="entry name" value="Homeodomain-like"/>
    <property type="match status" value="1"/>
</dbReference>
<dbReference type="AlphaFoldDB" id="A0A344TTI2"/>
<feature type="chain" id="PRO_5016583273" description="histidine kinase" evidence="15">
    <location>
        <begin position="23"/>
        <end position="1088"/>
    </location>
</feature>
<dbReference type="SUPFAM" id="SSF55781">
    <property type="entry name" value="GAF domain-like"/>
    <property type="match status" value="1"/>
</dbReference>
<dbReference type="InterPro" id="IPR019734">
    <property type="entry name" value="TPR_rpt"/>
</dbReference>
<dbReference type="EC" id="2.7.13.3" evidence="2"/>
<dbReference type="PANTHER" id="PTHR43547">
    <property type="entry name" value="TWO-COMPONENT HISTIDINE KINASE"/>
    <property type="match status" value="1"/>
</dbReference>
<evidence type="ECO:0000259" key="18">
    <source>
        <dbReference type="PROSITE" id="PS50110"/>
    </source>
</evidence>
<dbReference type="InterPro" id="IPR003661">
    <property type="entry name" value="HisK_dim/P_dom"/>
</dbReference>
<dbReference type="GO" id="GO:0043565">
    <property type="term" value="F:sequence-specific DNA binding"/>
    <property type="evidence" value="ECO:0007669"/>
    <property type="project" value="InterPro"/>
</dbReference>
<feature type="repeat" description="TPR" evidence="13">
    <location>
        <begin position="230"/>
        <end position="263"/>
    </location>
</feature>
<keyword evidence="20" id="KW-1185">Reference proteome</keyword>
<feature type="modified residue" description="4-aspartylphosphate" evidence="12">
    <location>
        <position position="885"/>
    </location>
</feature>
<dbReference type="OrthoDB" id="9797097at2"/>
<evidence type="ECO:0000259" key="16">
    <source>
        <dbReference type="PROSITE" id="PS01124"/>
    </source>
</evidence>
<dbReference type="Proteomes" id="UP000251993">
    <property type="component" value="Plasmid unnamed4"/>
</dbReference>
<dbReference type="InterPro" id="IPR036097">
    <property type="entry name" value="HisK_dim/P_sf"/>
</dbReference>
<dbReference type="Gene3D" id="1.10.287.130">
    <property type="match status" value="1"/>
</dbReference>
<dbReference type="FunFam" id="3.30.565.10:FF:000037">
    <property type="entry name" value="Hybrid sensor histidine kinase/response regulator"/>
    <property type="match status" value="1"/>
</dbReference>
<gene>
    <name evidence="19" type="ORF">DR864_29255</name>
</gene>
<feature type="signal peptide" evidence="15">
    <location>
        <begin position="1"/>
        <end position="22"/>
    </location>
</feature>
<dbReference type="InterPro" id="IPR003594">
    <property type="entry name" value="HATPase_dom"/>
</dbReference>
<evidence type="ECO:0000256" key="14">
    <source>
        <dbReference type="SAM" id="Phobius"/>
    </source>
</evidence>
<evidence type="ECO:0000256" key="2">
    <source>
        <dbReference type="ARBA" id="ARBA00012438"/>
    </source>
</evidence>
<dbReference type="InterPro" id="IPR029016">
    <property type="entry name" value="GAF-like_dom_sf"/>
</dbReference>
<evidence type="ECO:0000256" key="13">
    <source>
        <dbReference type="PROSITE-ProRule" id="PRU00339"/>
    </source>
</evidence>
<dbReference type="InterPro" id="IPR005467">
    <property type="entry name" value="His_kinase_dom"/>
</dbReference>
<feature type="repeat" description="TPR" evidence="13">
    <location>
        <begin position="150"/>
        <end position="183"/>
    </location>
</feature>
<dbReference type="Pfam" id="PF13374">
    <property type="entry name" value="TPR_10"/>
    <property type="match status" value="1"/>
</dbReference>
<dbReference type="Pfam" id="PF13185">
    <property type="entry name" value="GAF_2"/>
    <property type="match status" value="1"/>
</dbReference>
<feature type="transmembrane region" description="Helical" evidence="14">
    <location>
        <begin position="348"/>
        <end position="367"/>
    </location>
</feature>
<keyword evidence="14" id="KW-1133">Transmembrane helix</keyword>
<organism evidence="19 20">
    <name type="scientific">Runella rosea</name>
    <dbReference type="NCBI Taxonomy" id="2259595"/>
    <lineage>
        <taxon>Bacteria</taxon>
        <taxon>Pseudomonadati</taxon>
        <taxon>Bacteroidota</taxon>
        <taxon>Cytophagia</taxon>
        <taxon>Cytophagales</taxon>
        <taxon>Spirosomataceae</taxon>
        <taxon>Runella</taxon>
    </lineage>
</organism>
<keyword evidence="15" id="KW-0732">Signal</keyword>
<proteinExistence type="predicted"/>
<dbReference type="CDD" id="cd16922">
    <property type="entry name" value="HATPase_EvgS-ArcB-TorS-like"/>
    <property type="match status" value="1"/>
</dbReference>
<dbReference type="PROSITE" id="PS50109">
    <property type="entry name" value="HIS_KIN"/>
    <property type="match status" value="1"/>
</dbReference>
<keyword evidence="5" id="KW-0547">Nucleotide-binding</keyword>
<dbReference type="PROSITE" id="PS50110">
    <property type="entry name" value="RESPONSE_REGULATORY"/>
    <property type="match status" value="1"/>
</dbReference>
<comment type="catalytic activity">
    <reaction evidence="1">
        <text>ATP + protein L-histidine = ADP + protein N-phospho-L-histidine.</text>
        <dbReference type="EC" id="2.7.13.3"/>
    </reaction>
</comment>
<keyword evidence="4" id="KW-0808">Transferase</keyword>
<keyword evidence="19" id="KW-0614">Plasmid</keyword>
<dbReference type="RefSeq" id="WP_114070693.1">
    <property type="nucleotide sequence ID" value="NZ_CP030854.1"/>
</dbReference>
<evidence type="ECO:0000256" key="1">
    <source>
        <dbReference type="ARBA" id="ARBA00000085"/>
    </source>
</evidence>
<name>A0A344TTI2_9BACT</name>
<keyword evidence="10" id="KW-0238">DNA-binding</keyword>
<dbReference type="Gene3D" id="3.30.450.40">
    <property type="match status" value="1"/>
</dbReference>
<keyword evidence="14" id="KW-0812">Transmembrane</keyword>
<dbReference type="SUPFAM" id="SSF55874">
    <property type="entry name" value="ATPase domain of HSP90 chaperone/DNA topoisomerase II/histidine kinase"/>
    <property type="match status" value="1"/>
</dbReference>
<evidence type="ECO:0000256" key="11">
    <source>
        <dbReference type="ARBA" id="ARBA00023163"/>
    </source>
</evidence>
<feature type="domain" description="Response regulatory" evidence="18">
    <location>
        <begin position="837"/>
        <end position="952"/>
    </location>
</feature>
<keyword evidence="11" id="KW-0804">Transcription</keyword>
<dbReference type="CDD" id="cd17574">
    <property type="entry name" value="REC_OmpR"/>
    <property type="match status" value="1"/>
</dbReference>
<dbReference type="SMART" id="SM00387">
    <property type="entry name" value="HATPase_c"/>
    <property type="match status" value="1"/>
</dbReference>
<dbReference type="SMART" id="SM00388">
    <property type="entry name" value="HisKA"/>
    <property type="match status" value="1"/>
</dbReference>
<dbReference type="PROSITE" id="PS50005">
    <property type="entry name" value="TPR"/>
    <property type="match status" value="2"/>
</dbReference>
<evidence type="ECO:0000256" key="7">
    <source>
        <dbReference type="ARBA" id="ARBA00022840"/>
    </source>
</evidence>
<keyword evidence="9" id="KW-0805">Transcription regulation</keyword>
<dbReference type="GO" id="GO:0000155">
    <property type="term" value="F:phosphorelay sensor kinase activity"/>
    <property type="evidence" value="ECO:0007669"/>
    <property type="project" value="InterPro"/>
</dbReference>
<dbReference type="SUPFAM" id="SSF47384">
    <property type="entry name" value="Homodimeric domain of signal transducing histidine kinase"/>
    <property type="match status" value="1"/>
</dbReference>